<dbReference type="Gramene" id="LPERR01G34470.2">
    <property type="protein sequence ID" value="LPERR01G34470.2"/>
    <property type="gene ID" value="LPERR01G34470"/>
</dbReference>
<evidence type="ECO:0000256" key="1">
    <source>
        <dbReference type="SAM" id="MobiDB-lite"/>
    </source>
</evidence>
<accession>A0A0D9V8T5</accession>
<dbReference type="AlphaFoldDB" id="A0A0D9V8T5"/>
<proteinExistence type="predicted"/>
<evidence type="ECO:0000313" key="2">
    <source>
        <dbReference type="EnsemblPlants" id="LPERR01G34470.2"/>
    </source>
</evidence>
<protein>
    <submittedName>
        <fullName evidence="2">Uncharacterized protein</fullName>
    </submittedName>
</protein>
<organism evidence="2 3">
    <name type="scientific">Leersia perrieri</name>
    <dbReference type="NCBI Taxonomy" id="77586"/>
    <lineage>
        <taxon>Eukaryota</taxon>
        <taxon>Viridiplantae</taxon>
        <taxon>Streptophyta</taxon>
        <taxon>Embryophyta</taxon>
        <taxon>Tracheophyta</taxon>
        <taxon>Spermatophyta</taxon>
        <taxon>Magnoliopsida</taxon>
        <taxon>Liliopsida</taxon>
        <taxon>Poales</taxon>
        <taxon>Poaceae</taxon>
        <taxon>BOP clade</taxon>
        <taxon>Oryzoideae</taxon>
        <taxon>Oryzeae</taxon>
        <taxon>Oryzinae</taxon>
        <taxon>Leersia</taxon>
    </lineage>
</organism>
<feature type="compositionally biased region" description="Basic and acidic residues" evidence="1">
    <location>
        <begin position="1"/>
        <end position="10"/>
    </location>
</feature>
<dbReference type="EnsemblPlants" id="LPERR01G34470.2">
    <property type="protein sequence ID" value="LPERR01G34470.2"/>
    <property type="gene ID" value="LPERR01G34470"/>
</dbReference>
<feature type="region of interest" description="Disordered" evidence="1">
    <location>
        <begin position="1"/>
        <end position="77"/>
    </location>
</feature>
<reference evidence="2" key="3">
    <citation type="submission" date="2015-04" db="UniProtKB">
        <authorList>
            <consortium name="EnsemblPlants"/>
        </authorList>
    </citation>
    <scope>IDENTIFICATION</scope>
</reference>
<dbReference type="Proteomes" id="UP000032180">
    <property type="component" value="Chromosome 1"/>
</dbReference>
<keyword evidence="3" id="KW-1185">Reference proteome</keyword>
<reference evidence="3" key="2">
    <citation type="submission" date="2013-12" db="EMBL/GenBank/DDBJ databases">
        <authorList>
            <person name="Yu Y."/>
            <person name="Lee S."/>
            <person name="de Baynast K."/>
            <person name="Wissotski M."/>
            <person name="Liu L."/>
            <person name="Talag J."/>
            <person name="Goicoechea J."/>
            <person name="Angelova A."/>
            <person name="Jetty R."/>
            <person name="Kudrna D."/>
            <person name="Golser W."/>
            <person name="Rivera L."/>
            <person name="Zhang J."/>
            <person name="Wing R."/>
        </authorList>
    </citation>
    <scope>NUCLEOTIDE SEQUENCE</scope>
</reference>
<name>A0A0D9V8T5_9ORYZ</name>
<sequence length="109" mass="11730">MNEVRAREEEASCGGTEPKCPTHSSARGPCESSCERRAGIQSSGKGFAMDVGRKREEEAAGGGMQRSGSSARLEEPQSELAILRDQLLVTGERLVCSERISGMQGRLME</sequence>
<reference evidence="2 3" key="1">
    <citation type="submission" date="2012-08" db="EMBL/GenBank/DDBJ databases">
        <title>Oryza genome evolution.</title>
        <authorList>
            <person name="Wing R.A."/>
        </authorList>
    </citation>
    <scope>NUCLEOTIDE SEQUENCE</scope>
</reference>
<evidence type="ECO:0000313" key="3">
    <source>
        <dbReference type="Proteomes" id="UP000032180"/>
    </source>
</evidence>
<dbReference type="HOGENOM" id="CLU_2187691_0_0_1"/>